<dbReference type="PROSITE" id="PS00211">
    <property type="entry name" value="ABC_TRANSPORTER_1"/>
    <property type="match status" value="1"/>
</dbReference>
<dbReference type="STRING" id="290052.ASU35_00760"/>
<dbReference type="Gene3D" id="3.40.50.300">
    <property type="entry name" value="P-loop containing nucleotide triphosphate hydrolases"/>
    <property type="match status" value="1"/>
</dbReference>
<evidence type="ECO:0000256" key="3">
    <source>
        <dbReference type="ARBA" id="ARBA00022741"/>
    </source>
</evidence>
<evidence type="ECO:0000256" key="1">
    <source>
        <dbReference type="ARBA" id="ARBA00004651"/>
    </source>
</evidence>
<dbReference type="InterPro" id="IPR027417">
    <property type="entry name" value="P-loop_NTPase"/>
</dbReference>
<feature type="domain" description="ABC transporter" evidence="8">
    <location>
        <begin position="349"/>
        <end position="587"/>
    </location>
</feature>
<dbReference type="GO" id="GO:0016887">
    <property type="term" value="F:ATP hydrolysis activity"/>
    <property type="evidence" value="ECO:0007669"/>
    <property type="project" value="InterPro"/>
</dbReference>
<evidence type="ECO:0000313" key="10">
    <source>
        <dbReference type="Proteomes" id="UP000054874"/>
    </source>
</evidence>
<evidence type="ECO:0000256" key="5">
    <source>
        <dbReference type="ARBA" id="ARBA00022989"/>
    </source>
</evidence>
<reference evidence="9 10" key="1">
    <citation type="submission" date="2015-11" db="EMBL/GenBank/DDBJ databases">
        <title>Butyribacter intestini gen. nov., sp. nov., a butyric acid-producing bacterium of the family Lachnospiraceae isolated from the human faeces.</title>
        <authorList>
            <person name="Zou Y."/>
            <person name="Xue W."/>
            <person name="Luo G."/>
            <person name="Lv M."/>
        </authorList>
    </citation>
    <scope>NUCLEOTIDE SEQUENCE [LARGE SCALE GENOMIC DNA]</scope>
    <source>
        <strain evidence="9 10">ACET-33324</strain>
    </source>
</reference>
<evidence type="ECO:0000259" key="8">
    <source>
        <dbReference type="PROSITE" id="PS50893"/>
    </source>
</evidence>
<evidence type="ECO:0000313" key="9">
    <source>
        <dbReference type="EMBL" id="KSV60732.1"/>
    </source>
</evidence>
<evidence type="ECO:0000256" key="6">
    <source>
        <dbReference type="ARBA" id="ARBA00023136"/>
    </source>
</evidence>
<organism evidence="9 10">
    <name type="scientific">Acetivibrio ethanolgignens</name>
    <dbReference type="NCBI Taxonomy" id="290052"/>
    <lineage>
        <taxon>Bacteria</taxon>
        <taxon>Bacillati</taxon>
        <taxon>Bacillota</taxon>
        <taxon>Clostridia</taxon>
        <taxon>Eubacteriales</taxon>
        <taxon>Oscillospiraceae</taxon>
        <taxon>Acetivibrio</taxon>
    </lineage>
</organism>
<name>A0A0V8QJN3_9FIRM</name>
<keyword evidence="10" id="KW-1185">Reference proteome</keyword>
<dbReference type="EMBL" id="LNAM01000001">
    <property type="protein sequence ID" value="KSV60732.1"/>
    <property type="molecule type" value="Genomic_DNA"/>
</dbReference>
<keyword evidence="4" id="KW-0067">ATP-binding</keyword>
<feature type="transmembrane region" description="Helical" evidence="7">
    <location>
        <begin position="35"/>
        <end position="54"/>
    </location>
</feature>
<comment type="subcellular location">
    <subcellularLocation>
        <location evidence="1">Cell membrane</location>
        <topology evidence="1">Multi-pass membrane protein</topology>
    </subcellularLocation>
</comment>
<gene>
    <name evidence="9" type="ORF">ASU35_00760</name>
</gene>
<proteinExistence type="predicted"/>
<dbReference type="InterPro" id="IPR036640">
    <property type="entry name" value="ABC1_TM_sf"/>
</dbReference>
<protein>
    <recommendedName>
        <fullName evidence="8">ABC transporter domain-containing protein</fullName>
    </recommendedName>
</protein>
<dbReference type="RefSeq" id="WP_058351211.1">
    <property type="nucleotide sequence ID" value="NZ_CABMMD010000001.1"/>
</dbReference>
<dbReference type="SMART" id="SM00382">
    <property type="entry name" value="AAA"/>
    <property type="match status" value="1"/>
</dbReference>
<keyword evidence="6 7" id="KW-0472">Membrane</keyword>
<evidence type="ECO:0000256" key="7">
    <source>
        <dbReference type="SAM" id="Phobius"/>
    </source>
</evidence>
<dbReference type="GO" id="GO:0005524">
    <property type="term" value="F:ATP binding"/>
    <property type="evidence" value="ECO:0007669"/>
    <property type="project" value="UniProtKB-KW"/>
</dbReference>
<feature type="transmembrane region" description="Helical" evidence="7">
    <location>
        <begin position="143"/>
        <end position="162"/>
    </location>
</feature>
<feature type="transmembrane region" description="Helical" evidence="7">
    <location>
        <begin position="66"/>
        <end position="83"/>
    </location>
</feature>
<dbReference type="CDD" id="cd03228">
    <property type="entry name" value="ABCC_MRP_Like"/>
    <property type="match status" value="1"/>
</dbReference>
<dbReference type="Gene3D" id="1.20.1560.10">
    <property type="entry name" value="ABC transporter type 1, transmembrane domain"/>
    <property type="match status" value="1"/>
</dbReference>
<keyword evidence="2 7" id="KW-0812">Transmembrane</keyword>
<accession>A0A0V8QJN3</accession>
<dbReference type="SUPFAM" id="SSF52540">
    <property type="entry name" value="P-loop containing nucleoside triphosphate hydrolases"/>
    <property type="match status" value="1"/>
</dbReference>
<keyword evidence="5 7" id="KW-1133">Transmembrane helix</keyword>
<dbReference type="GO" id="GO:0005886">
    <property type="term" value="C:plasma membrane"/>
    <property type="evidence" value="ECO:0007669"/>
    <property type="project" value="UniProtKB-SubCell"/>
</dbReference>
<dbReference type="Pfam" id="PF00005">
    <property type="entry name" value="ABC_tran"/>
    <property type="match status" value="1"/>
</dbReference>
<feature type="transmembrane region" description="Helical" evidence="7">
    <location>
        <begin position="255"/>
        <end position="278"/>
    </location>
</feature>
<evidence type="ECO:0000256" key="4">
    <source>
        <dbReference type="ARBA" id="ARBA00022840"/>
    </source>
</evidence>
<keyword evidence="3" id="KW-0547">Nucleotide-binding</keyword>
<dbReference type="PANTHER" id="PTHR24221">
    <property type="entry name" value="ATP-BINDING CASSETTE SUB-FAMILY B"/>
    <property type="match status" value="1"/>
</dbReference>
<dbReference type="InterPro" id="IPR039421">
    <property type="entry name" value="Type_1_exporter"/>
</dbReference>
<dbReference type="InterPro" id="IPR003439">
    <property type="entry name" value="ABC_transporter-like_ATP-bd"/>
</dbReference>
<sequence length="590" mass="67935">MKNLNKCNLYNGIRKYRCLWSVIERKSRFIFGGQIIVNIFLTAYSIVLPAFVVISFERCENKQKIWMIYIILILLARIALEYINSFLGQLSQNECKYVNWKLEMKLSKKFVDVDYLKTEDPDFLDLKTGASFSIINYNTIENLIKGLILLISQSIVLIWSGFFLLTSYPILLLFVIGSFLLQIIINSKMNGKLCIYFEKLFPINRRFNWINSTKYDLERQKDVRLNGMEGVLERKMKAYNQETYSLFHKMNATTLSYNCLVDIESTILLFCAFSYLIFNVAFNNMHIGLCMTLINLLLNITSTLSGIGDSITSNLQMINYMNPIIQILNCEDIYKSRDNSVKIETIDSIKFSNVSFSYPNSEKLILDNVSFEIKKGQKVGIIGMNGAGKTTIIKLICGLILPTSGEIYINNMNIDCIDRASYFKLIAAIFQDFYLYDFSISENIICANDINVDRIRKVVEFADLEEFIMSLDYGMNTMIGARTNEQGINLSGGEQQKIVLARGLYKDGQLYALDEPNSNLDPIAEDKIYQRYERIGDEKMVVFVSHKISSTKFCDDIIIIENGKLLERGKPEELLANKNTRYYKLSQMEI</sequence>
<dbReference type="InterPro" id="IPR003593">
    <property type="entry name" value="AAA+_ATPase"/>
</dbReference>
<dbReference type="InterPro" id="IPR017871">
    <property type="entry name" value="ABC_transporter-like_CS"/>
</dbReference>
<feature type="transmembrane region" description="Helical" evidence="7">
    <location>
        <begin position="168"/>
        <end position="185"/>
    </location>
</feature>
<dbReference type="AlphaFoldDB" id="A0A0V8QJN3"/>
<evidence type="ECO:0000256" key="2">
    <source>
        <dbReference type="ARBA" id="ARBA00022692"/>
    </source>
</evidence>
<comment type="caution">
    <text evidence="9">The sequence shown here is derived from an EMBL/GenBank/DDBJ whole genome shotgun (WGS) entry which is preliminary data.</text>
</comment>
<dbReference type="GO" id="GO:0042626">
    <property type="term" value="F:ATPase-coupled transmembrane transporter activity"/>
    <property type="evidence" value="ECO:0007669"/>
    <property type="project" value="TreeGrafter"/>
</dbReference>
<dbReference type="Proteomes" id="UP000054874">
    <property type="component" value="Unassembled WGS sequence"/>
</dbReference>
<dbReference type="PANTHER" id="PTHR24221:SF654">
    <property type="entry name" value="ATP-BINDING CASSETTE SUB-FAMILY B MEMBER 6"/>
    <property type="match status" value="1"/>
</dbReference>
<dbReference type="SUPFAM" id="SSF90123">
    <property type="entry name" value="ABC transporter transmembrane region"/>
    <property type="match status" value="1"/>
</dbReference>
<dbReference type="PROSITE" id="PS50893">
    <property type="entry name" value="ABC_TRANSPORTER_2"/>
    <property type="match status" value="1"/>
</dbReference>